<accession>A0A512HFX4</accession>
<sequence>MTDLGPEMDWQVQESYWAMRTLCQATIASASGPELPRNRSRTNDHFR</sequence>
<gene>
    <name evidence="2" type="ORF">RNA01_12800</name>
</gene>
<evidence type="ECO:0000313" key="2">
    <source>
        <dbReference type="EMBL" id="GEO84348.1"/>
    </source>
</evidence>
<reference evidence="2 3" key="1">
    <citation type="submission" date="2019-07" db="EMBL/GenBank/DDBJ databases">
        <title>Whole genome shotgun sequence of Rhizobium naphthalenivorans NBRC 107585.</title>
        <authorList>
            <person name="Hosoyama A."/>
            <person name="Uohara A."/>
            <person name="Ohji S."/>
            <person name="Ichikawa N."/>
        </authorList>
    </citation>
    <scope>NUCLEOTIDE SEQUENCE [LARGE SCALE GENOMIC DNA]</scope>
    <source>
        <strain evidence="2 3">NBRC 107585</strain>
    </source>
</reference>
<feature type="region of interest" description="Disordered" evidence="1">
    <location>
        <begin position="28"/>
        <end position="47"/>
    </location>
</feature>
<organism evidence="2 3">
    <name type="scientific">Ciceribacter naphthalenivorans</name>
    <dbReference type="NCBI Taxonomy" id="1118451"/>
    <lineage>
        <taxon>Bacteria</taxon>
        <taxon>Pseudomonadati</taxon>
        <taxon>Pseudomonadota</taxon>
        <taxon>Alphaproteobacteria</taxon>
        <taxon>Hyphomicrobiales</taxon>
        <taxon>Rhizobiaceae</taxon>
        <taxon>Ciceribacter</taxon>
    </lineage>
</organism>
<dbReference type="Proteomes" id="UP000321717">
    <property type="component" value="Unassembled WGS sequence"/>
</dbReference>
<protein>
    <submittedName>
        <fullName evidence="2">Uncharacterized protein</fullName>
    </submittedName>
</protein>
<evidence type="ECO:0000256" key="1">
    <source>
        <dbReference type="SAM" id="MobiDB-lite"/>
    </source>
</evidence>
<proteinExistence type="predicted"/>
<dbReference type="AlphaFoldDB" id="A0A512HFX4"/>
<comment type="caution">
    <text evidence="2">The sequence shown here is derived from an EMBL/GenBank/DDBJ whole genome shotgun (WGS) entry which is preliminary data.</text>
</comment>
<name>A0A512HFX4_9HYPH</name>
<dbReference type="EMBL" id="BJZP01000004">
    <property type="protein sequence ID" value="GEO84348.1"/>
    <property type="molecule type" value="Genomic_DNA"/>
</dbReference>
<keyword evidence="3" id="KW-1185">Reference proteome</keyword>
<evidence type="ECO:0000313" key="3">
    <source>
        <dbReference type="Proteomes" id="UP000321717"/>
    </source>
</evidence>